<comment type="similarity">
    <text evidence="1">Belongs to the LysR transcriptional regulatory family.</text>
</comment>
<keyword evidence="3" id="KW-0238">DNA-binding</keyword>
<dbReference type="GO" id="GO:0043565">
    <property type="term" value="F:sequence-specific DNA binding"/>
    <property type="evidence" value="ECO:0007669"/>
    <property type="project" value="TreeGrafter"/>
</dbReference>
<dbReference type="InterPro" id="IPR036390">
    <property type="entry name" value="WH_DNA-bd_sf"/>
</dbReference>
<evidence type="ECO:0000256" key="2">
    <source>
        <dbReference type="ARBA" id="ARBA00023015"/>
    </source>
</evidence>
<dbReference type="Pfam" id="PF03466">
    <property type="entry name" value="LysR_substrate"/>
    <property type="match status" value="1"/>
</dbReference>
<evidence type="ECO:0000256" key="1">
    <source>
        <dbReference type="ARBA" id="ARBA00009437"/>
    </source>
</evidence>
<dbReference type="GO" id="GO:0003700">
    <property type="term" value="F:DNA-binding transcription factor activity"/>
    <property type="evidence" value="ECO:0007669"/>
    <property type="project" value="InterPro"/>
</dbReference>
<keyword evidence="2" id="KW-0805">Transcription regulation</keyword>
<name>A0A418XN74_9PSED</name>
<accession>A0A418XN74</accession>
<dbReference type="AlphaFoldDB" id="A0A418XN74"/>
<comment type="caution">
    <text evidence="6">The sequence shown here is derived from an EMBL/GenBank/DDBJ whole genome shotgun (WGS) entry which is preliminary data.</text>
</comment>
<dbReference type="RefSeq" id="WP_119954451.1">
    <property type="nucleotide sequence ID" value="NZ_QYUR01000002.1"/>
</dbReference>
<keyword evidence="7" id="KW-1185">Reference proteome</keyword>
<dbReference type="PANTHER" id="PTHR30537">
    <property type="entry name" value="HTH-TYPE TRANSCRIPTIONAL REGULATOR"/>
    <property type="match status" value="1"/>
</dbReference>
<evidence type="ECO:0000313" key="7">
    <source>
        <dbReference type="Proteomes" id="UP000284021"/>
    </source>
</evidence>
<dbReference type="InterPro" id="IPR000847">
    <property type="entry name" value="LysR_HTH_N"/>
</dbReference>
<dbReference type="InterPro" id="IPR005119">
    <property type="entry name" value="LysR_subst-bd"/>
</dbReference>
<dbReference type="GO" id="GO:0006351">
    <property type="term" value="P:DNA-templated transcription"/>
    <property type="evidence" value="ECO:0007669"/>
    <property type="project" value="TreeGrafter"/>
</dbReference>
<dbReference type="Gene3D" id="3.40.190.10">
    <property type="entry name" value="Periplasmic binding protein-like II"/>
    <property type="match status" value="2"/>
</dbReference>
<evidence type="ECO:0000256" key="3">
    <source>
        <dbReference type="ARBA" id="ARBA00023125"/>
    </source>
</evidence>
<evidence type="ECO:0000313" key="6">
    <source>
        <dbReference type="EMBL" id="RJG13901.1"/>
    </source>
</evidence>
<proteinExistence type="inferred from homology"/>
<keyword evidence="4" id="KW-0804">Transcription</keyword>
<dbReference type="PANTHER" id="PTHR30537:SF74">
    <property type="entry name" value="HTH-TYPE TRANSCRIPTIONAL REGULATOR TRPI"/>
    <property type="match status" value="1"/>
</dbReference>
<organism evidence="6 7">
    <name type="scientific">Pseudomonas cavernicola</name>
    <dbReference type="NCBI Taxonomy" id="2320866"/>
    <lineage>
        <taxon>Bacteria</taxon>
        <taxon>Pseudomonadati</taxon>
        <taxon>Pseudomonadota</taxon>
        <taxon>Gammaproteobacteria</taxon>
        <taxon>Pseudomonadales</taxon>
        <taxon>Pseudomonadaceae</taxon>
        <taxon>Pseudomonas</taxon>
    </lineage>
</organism>
<feature type="domain" description="HTH lysR-type" evidence="5">
    <location>
        <begin position="8"/>
        <end position="65"/>
    </location>
</feature>
<dbReference type="Proteomes" id="UP000284021">
    <property type="component" value="Unassembled WGS sequence"/>
</dbReference>
<gene>
    <name evidence="6" type="ORF">D3879_11945</name>
</gene>
<reference evidence="6 7" key="1">
    <citation type="submission" date="2018-09" db="EMBL/GenBank/DDBJ databases">
        <authorList>
            <person name="Zhu H."/>
        </authorList>
    </citation>
    <scope>NUCLEOTIDE SEQUENCE [LARGE SCALE GENOMIC DNA]</scope>
    <source>
        <strain evidence="6 7">K1S02-6</strain>
    </source>
</reference>
<dbReference type="SUPFAM" id="SSF46785">
    <property type="entry name" value="Winged helix' DNA-binding domain"/>
    <property type="match status" value="1"/>
</dbReference>
<dbReference type="PROSITE" id="PS50931">
    <property type="entry name" value="HTH_LYSR"/>
    <property type="match status" value="1"/>
</dbReference>
<dbReference type="OrthoDB" id="5526340at2"/>
<dbReference type="InterPro" id="IPR058163">
    <property type="entry name" value="LysR-type_TF_proteobact-type"/>
</dbReference>
<dbReference type="PRINTS" id="PR00039">
    <property type="entry name" value="HTHLYSR"/>
</dbReference>
<sequence>MDKLHRVPSLQALQALVAVAASDSFTQAAEELCLTQSAVSRKIQQLESHFGVPMFVRNSRSVRLTVEGEQVLSTAQKILEQLKVLESRISPQDRPFRIRMHVSLAVRWLLPKLTDFYRRYPDISLSIETVATEVVEPSSDSDAYILYLPEPSSDPTCLNLFEEALIPLCAPGLVSGTQPLESVEDLAHFPLIHRSTDKHDWKLWLAANGGLLLEDYRQIPFNLDELALDAAARGLGVAMTDMTLAQESIDRGVLVVPFGSPLKTKGVYSMYLQPSAALHPARSQIMQWFAQQTGDNNLPTDPPAVP</sequence>
<dbReference type="CDD" id="cd08432">
    <property type="entry name" value="PBP2_GcdR_TrpI_HvrB_AmpR_like"/>
    <property type="match status" value="1"/>
</dbReference>
<evidence type="ECO:0000259" key="5">
    <source>
        <dbReference type="PROSITE" id="PS50931"/>
    </source>
</evidence>
<dbReference type="InterPro" id="IPR036388">
    <property type="entry name" value="WH-like_DNA-bd_sf"/>
</dbReference>
<evidence type="ECO:0000256" key="4">
    <source>
        <dbReference type="ARBA" id="ARBA00023163"/>
    </source>
</evidence>
<dbReference type="FunFam" id="1.10.10.10:FF:000001">
    <property type="entry name" value="LysR family transcriptional regulator"/>
    <property type="match status" value="1"/>
</dbReference>
<dbReference type="EMBL" id="QYUR01000002">
    <property type="protein sequence ID" value="RJG13901.1"/>
    <property type="molecule type" value="Genomic_DNA"/>
</dbReference>
<dbReference type="Pfam" id="PF00126">
    <property type="entry name" value="HTH_1"/>
    <property type="match status" value="1"/>
</dbReference>
<dbReference type="Gene3D" id="1.10.10.10">
    <property type="entry name" value="Winged helix-like DNA-binding domain superfamily/Winged helix DNA-binding domain"/>
    <property type="match status" value="1"/>
</dbReference>
<protein>
    <submittedName>
        <fullName evidence="6">LysR family transcriptional regulator</fullName>
    </submittedName>
</protein>
<dbReference type="SUPFAM" id="SSF53850">
    <property type="entry name" value="Periplasmic binding protein-like II"/>
    <property type="match status" value="1"/>
</dbReference>